<name>A0A166CBR4_9EURY</name>
<gene>
    <name evidence="1" type="ORF">MBCUR_08260</name>
</gene>
<reference evidence="1 2" key="1">
    <citation type="submission" date="2016-04" db="EMBL/GenBank/DDBJ databases">
        <title>Genome sequence of Methanobrevibacter curvatus DSM 11111.</title>
        <authorList>
            <person name="Poehlein A."/>
            <person name="Seedorf H."/>
            <person name="Daniel R."/>
        </authorList>
    </citation>
    <scope>NUCLEOTIDE SEQUENCE [LARGE SCALE GENOMIC DNA]</scope>
    <source>
        <strain evidence="1 2">DSM 11111</strain>
    </source>
</reference>
<protein>
    <submittedName>
        <fullName evidence="1">Uncharacterized protein</fullName>
    </submittedName>
</protein>
<dbReference type="Proteomes" id="UP000077245">
    <property type="component" value="Unassembled WGS sequence"/>
</dbReference>
<sequence length="78" mass="8849">MEIKSNILIEFYDEKDAKILYDSLSVENEGFLESSIDKNLIEYNINSSSLNTFLATADDLIFSAITAEKVLYCSRKSL</sequence>
<dbReference type="NCBIfam" id="NF011470">
    <property type="entry name" value="PRK14887.1"/>
    <property type="match status" value="1"/>
</dbReference>
<organism evidence="1 2">
    <name type="scientific">Methanobrevibacter curvatus</name>
    <dbReference type="NCBI Taxonomy" id="49547"/>
    <lineage>
        <taxon>Archaea</taxon>
        <taxon>Methanobacteriati</taxon>
        <taxon>Methanobacteriota</taxon>
        <taxon>Methanomada group</taxon>
        <taxon>Methanobacteria</taxon>
        <taxon>Methanobacteriales</taxon>
        <taxon>Methanobacteriaceae</taxon>
        <taxon>Methanobrevibacter</taxon>
    </lineage>
</organism>
<dbReference type="STRING" id="49547.MBCUR_08260"/>
<dbReference type="PATRIC" id="fig|49547.3.peg.892"/>
<dbReference type="OrthoDB" id="81933at2157"/>
<proteinExistence type="predicted"/>
<accession>A0A166CBR4</accession>
<evidence type="ECO:0000313" key="2">
    <source>
        <dbReference type="Proteomes" id="UP000077245"/>
    </source>
</evidence>
<dbReference type="EMBL" id="LWMV01000158">
    <property type="protein sequence ID" value="KZX12937.1"/>
    <property type="molecule type" value="Genomic_DNA"/>
</dbReference>
<comment type="caution">
    <text evidence="1">The sequence shown here is derived from an EMBL/GenBank/DDBJ whole genome shotgun (WGS) entry which is preliminary data.</text>
</comment>
<evidence type="ECO:0000313" key="1">
    <source>
        <dbReference type="EMBL" id="KZX12937.1"/>
    </source>
</evidence>
<dbReference type="RefSeq" id="WP_067090588.1">
    <property type="nucleotide sequence ID" value="NZ_LWMV01000158.1"/>
</dbReference>
<dbReference type="AlphaFoldDB" id="A0A166CBR4"/>
<keyword evidence="2" id="KW-1185">Reference proteome</keyword>